<reference evidence="2 3" key="2">
    <citation type="journal article" date="2017" name="Front. Plant Sci.">
        <title>Gene Classification and Mining of Molecular Markers Useful in Red Clover (Trifolium pratense) Breeding.</title>
        <authorList>
            <person name="Istvanek J."/>
            <person name="Dluhosova J."/>
            <person name="Dluhos P."/>
            <person name="Patkova L."/>
            <person name="Nedelnik J."/>
            <person name="Repkova J."/>
        </authorList>
    </citation>
    <scope>NUCLEOTIDE SEQUENCE [LARGE SCALE GENOMIC DNA]</scope>
    <source>
        <strain evidence="3">cv. Tatra</strain>
        <tissue evidence="2">Young leaves</tissue>
    </source>
</reference>
<sequence length="79" mass="8173">MASTTSLGTSSIAFLPSRYLSSSSSSSNPSIHTLSLTSGQSCSRKLYGGIGINGTKGRSRFPVVNVATEVNSVEQQVCS</sequence>
<name>A0A2K3K4P7_TRIPR</name>
<protein>
    <submittedName>
        <fullName evidence="2">Magnesium-chelatase subunit ChlI chloroplastic-like</fullName>
    </submittedName>
</protein>
<dbReference type="Proteomes" id="UP000236291">
    <property type="component" value="Unassembled WGS sequence"/>
</dbReference>
<feature type="region of interest" description="Disordered" evidence="1">
    <location>
        <begin position="19"/>
        <end position="39"/>
    </location>
</feature>
<dbReference type="STRING" id="57577.A0A2K3K4P7"/>
<reference evidence="2 3" key="1">
    <citation type="journal article" date="2014" name="Am. J. Bot.">
        <title>Genome assembly and annotation for red clover (Trifolium pratense; Fabaceae).</title>
        <authorList>
            <person name="Istvanek J."/>
            <person name="Jaros M."/>
            <person name="Krenek A."/>
            <person name="Repkova J."/>
        </authorList>
    </citation>
    <scope>NUCLEOTIDE SEQUENCE [LARGE SCALE GENOMIC DNA]</scope>
    <source>
        <strain evidence="3">cv. Tatra</strain>
        <tissue evidence="2">Young leaves</tissue>
    </source>
</reference>
<evidence type="ECO:0000256" key="1">
    <source>
        <dbReference type="SAM" id="MobiDB-lite"/>
    </source>
</evidence>
<dbReference type="EMBL" id="ASHM01084766">
    <property type="protein sequence ID" value="PNX61242.1"/>
    <property type="molecule type" value="Genomic_DNA"/>
</dbReference>
<proteinExistence type="predicted"/>
<dbReference type="ExpressionAtlas" id="A0A2K3K4P7">
    <property type="expression patterns" value="baseline"/>
</dbReference>
<gene>
    <name evidence="2" type="ORF">L195_g052352</name>
</gene>
<feature type="compositionally biased region" description="Low complexity" evidence="1">
    <location>
        <begin position="19"/>
        <end position="36"/>
    </location>
</feature>
<evidence type="ECO:0000313" key="2">
    <source>
        <dbReference type="EMBL" id="PNX61242.1"/>
    </source>
</evidence>
<comment type="caution">
    <text evidence="2">The sequence shown here is derived from an EMBL/GenBank/DDBJ whole genome shotgun (WGS) entry which is preliminary data.</text>
</comment>
<organism evidence="2 3">
    <name type="scientific">Trifolium pratense</name>
    <name type="common">Red clover</name>
    <dbReference type="NCBI Taxonomy" id="57577"/>
    <lineage>
        <taxon>Eukaryota</taxon>
        <taxon>Viridiplantae</taxon>
        <taxon>Streptophyta</taxon>
        <taxon>Embryophyta</taxon>
        <taxon>Tracheophyta</taxon>
        <taxon>Spermatophyta</taxon>
        <taxon>Magnoliopsida</taxon>
        <taxon>eudicotyledons</taxon>
        <taxon>Gunneridae</taxon>
        <taxon>Pentapetalae</taxon>
        <taxon>rosids</taxon>
        <taxon>fabids</taxon>
        <taxon>Fabales</taxon>
        <taxon>Fabaceae</taxon>
        <taxon>Papilionoideae</taxon>
        <taxon>50 kb inversion clade</taxon>
        <taxon>NPAAA clade</taxon>
        <taxon>Hologalegina</taxon>
        <taxon>IRL clade</taxon>
        <taxon>Trifolieae</taxon>
        <taxon>Trifolium</taxon>
    </lineage>
</organism>
<dbReference type="AlphaFoldDB" id="A0A2K3K4P7"/>
<accession>A0A2K3K4P7</accession>
<evidence type="ECO:0000313" key="3">
    <source>
        <dbReference type="Proteomes" id="UP000236291"/>
    </source>
</evidence>